<reference evidence="1" key="2">
    <citation type="submission" date="2017-10" db="EMBL/GenBank/DDBJ databases">
        <title>Ladona fulva Genome sequencing and assembly.</title>
        <authorList>
            <person name="Murali S."/>
            <person name="Richards S."/>
            <person name="Bandaranaike D."/>
            <person name="Bellair M."/>
            <person name="Blankenburg K."/>
            <person name="Chao H."/>
            <person name="Dinh H."/>
            <person name="Doddapaneni H."/>
            <person name="Dugan-Rocha S."/>
            <person name="Elkadiri S."/>
            <person name="Gnanaolivu R."/>
            <person name="Hernandez B."/>
            <person name="Skinner E."/>
            <person name="Javaid M."/>
            <person name="Lee S."/>
            <person name="Li M."/>
            <person name="Ming W."/>
            <person name="Munidasa M."/>
            <person name="Muniz J."/>
            <person name="Nguyen L."/>
            <person name="Hughes D."/>
            <person name="Osuji N."/>
            <person name="Pu L.-L."/>
            <person name="Puazo M."/>
            <person name="Qu C."/>
            <person name="Quiroz J."/>
            <person name="Raj R."/>
            <person name="Weissenberger G."/>
            <person name="Xin Y."/>
            <person name="Zou X."/>
            <person name="Han Y."/>
            <person name="Worley K."/>
            <person name="Muzny D."/>
            <person name="Gibbs R."/>
        </authorList>
    </citation>
    <scope>NUCLEOTIDE SEQUENCE</scope>
    <source>
        <strain evidence="1">Sampled in the wild</strain>
    </source>
</reference>
<organism evidence="1 2">
    <name type="scientific">Ladona fulva</name>
    <name type="common">Scarce chaser dragonfly</name>
    <name type="synonym">Libellula fulva</name>
    <dbReference type="NCBI Taxonomy" id="123851"/>
    <lineage>
        <taxon>Eukaryota</taxon>
        <taxon>Metazoa</taxon>
        <taxon>Ecdysozoa</taxon>
        <taxon>Arthropoda</taxon>
        <taxon>Hexapoda</taxon>
        <taxon>Insecta</taxon>
        <taxon>Pterygota</taxon>
        <taxon>Palaeoptera</taxon>
        <taxon>Odonata</taxon>
        <taxon>Epiprocta</taxon>
        <taxon>Anisoptera</taxon>
        <taxon>Libelluloidea</taxon>
        <taxon>Libellulidae</taxon>
        <taxon>Ladona</taxon>
    </lineage>
</organism>
<keyword evidence="2" id="KW-1185">Reference proteome</keyword>
<dbReference type="EMBL" id="KZ308692">
    <property type="protein sequence ID" value="KAG8233168.1"/>
    <property type="molecule type" value="Genomic_DNA"/>
</dbReference>
<comment type="caution">
    <text evidence="1">The sequence shown here is derived from an EMBL/GenBank/DDBJ whole genome shotgun (WGS) entry which is preliminary data.</text>
</comment>
<dbReference type="PANTHER" id="PTHR47326:SF1">
    <property type="entry name" value="HTH PSQ-TYPE DOMAIN-CONTAINING PROTEIN"/>
    <property type="match status" value="1"/>
</dbReference>
<protein>
    <submittedName>
        <fullName evidence="1">Uncharacterized protein</fullName>
    </submittedName>
</protein>
<dbReference type="PANTHER" id="PTHR47326">
    <property type="entry name" value="TRANSPOSABLE ELEMENT TC3 TRANSPOSASE-LIKE PROTEIN"/>
    <property type="match status" value="1"/>
</dbReference>
<proteinExistence type="predicted"/>
<name>A0A8K0KF21_LADFU</name>
<dbReference type="GO" id="GO:0003676">
    <property type="term" value="F:nucleic acid binding"/>
    <property type="evidence" value="ECO:0007669"/>
    <property type="project" value="InterPro"/>
</dbReference>
<dbReference type="Proteomes" id="UP000792457">
    <property type="component" value="Unassembled WGS sequence"/>
</dbReference>
<dbReference type="OrthoDB" id="10024802at2759"/>
<sequence length="152" mass="17199">MATPQQRPQAVVWFAEQNHSEWVSVAGHVGAVCITSDTRLATQHHHSTRWSSAALDNGCSQVPGHEISQWIGRGGPIPWPTHPTDITPLDFFLWRFVKNRACATKVDDIPMFRCRITDAIATVTEDRLRIAWKDIEYRLDILRATNGSRVEV</sequence>
<evidence type="ECO:0000313" key="1">
    <source>
        <dbReference type="EMBL" id="KAG8233168.1"/>
    </source>
</evidence>
<accession>A0A8K0KF21</accession>
<dbReference type="Gene3D" id="3.30.420.10">
    <property type="entry name" value="Ribonuclease H-like superfamily/Ribonuclease H"/>
    <property type="match status" value="1"/>
</dbReference>
<dbReference type="AlphaFoldDB" id="A0A8K0KF21"/>
<gene>
    <name evidence="1" type="ORF">J437_LFUL012868</name>
</gene>
<dbReference type="InterPro" id="IPR036397">
    <property type="entry name" value="RNaseH_sf"/>
</dbReference>
<evidence type="ECO:0000313" key="2">
    <source>
        <dbReference type="Proteomes" id="UP000792457"/>
    </source>
</evidence>
<reference evidence="1" key="1">
    <citation type="submission" date="2013-04" db="EMBL/GenBank/DDBJ databases">
        <authorList>
            <person name="Qu J."/>
            <person name="Murali S.C."/>
            <person name="Bandaranaike D."/>
            <person name="Bellair M."/>
            <person name="Blankenburg K."/>
            <person name="Chao H."/>
            <person name="Dinh H."/>
            <person name="Doddapaneni H."/>
            <person name="Downs B."/>
            <person name="Dugan-Rocha S."/>
            <person name="Elkadiri S."/>
            <person name="Gnanaolivu R.D."/>
            <person name="Hernandez B."/>
            <person name="Javaid M."/>
            <person name="Jayaseelan J.C."/>
            <person name="Lee S."/>
            <person name="Li M."/>
            <person name="Ming W."/>
            <person name="Munidasa M."/>
            <person name="Muniz J."/>
            <person name="Nguyen L."/>
            <person name="Ongeri F."/>
            <person name="Osuji N."/>
            <person name="Pu L.-L."/>
            <person name="Puazo M."/>
            <person name="Qu C."/>
            <person name="Quiroz J."/>
            <person name="Raj R."/>
            <person name="Weissenberger G."/>
            <person name="Xin Y."/>
            <person name="Zou X."/>
            <person name="Han Y."/>
            <person name="Richards S."/>
            <person name="Worley K."/>
            <person name="Muzny D."/>
            <person name="Gibbs R."/>
        </authorList>
    </citation>
    <scope>NUCLEOTIDE SEQUENCE</scope>
    <source>
        <strain evidence="1">Sampled in the wild</strain>
    </source>
</reference>